<dbReference type="GO" id="GO:0003676">
    <property type="term" value="F:nucleic acid binding"/>
    <property type="evidence" value="ECO:0007669"/>
    <property type="project" value="InterPro"/>
</dbReference>
<dbReference type="Gene3D" id="3.30.420.10">
    <property type="entry name" value="Ribonuclease H-like superfamily/Ribonuclease H"/>
    <property type="match status" value="2"/>
</dbReference>
<feature type="domain" description="Integrase catalytic" evidence="2">
    <location>
        <begin position="1035"/>
        <end position="1152"/>
    </location>
</feature>
<dbReference type="EMBL" id="VIIS01001806">
    <property type="protein sequence ID" value="KAF0292529.1"/>
    <property type="molecule type" value="Genomic_DNA"/>
</dbReference>
<evidence type="ECO:0000313" key="3">
    <source>
        <dbReference type="EMBL" id="KAF0292529.1"/>
    </source>
</evidence>
<dbReference type="Pfam" id="PF05380">
    <property type="entry name" value="Peptidase_A17"/>
    <property type="match status" value="1"/>
</dbReference>
<evidence type="ECO:0000313" key="4">
    <source>
        <dbReference type="Proteomes" id="UP000440578"/>
    </source>
</evidence>
<dbReference type="InterPro" id="IPR008042">
    <property type="entry name" value="Retrotrans_Pao"/>
</dbReference>
<sequence>MAPSASELTEAIVEALQSPQIREGLLDAVIRPAVDEAVKKAVAANNEEIARLVQQQAEQQAKIDGLEAQVTRLTAFVTEHAQCLNELDQYGRKGCVIVSGLPEQANESVGEKIEELGRVVGVGLHGEIDVAHRLGRLAPGRARPIIVRLRSFEKRQELYAARRKLRSTGLVPSALITSAVASKIFISDSLTKTNQDILYRGRQLKKDGRLWAVWSDAGKLKAKARDGDPTTVIRSFADLARLVGDDPVPPPSSAGAAAAAGGSGGGGAAAVGGREDADDGFTLVDTGNSTQSRLCLMSEQHGRRSLLPTTSVVICACGEAEVARALIDHGSQASYISQALAEKLKLEEKGHEETFTVKTCIGTEEKRHRVVTCEIAITPKRMIKAEFLIDPNMDLSYNLPGVSRAVKQLQDEGVILADCFYRDQETDDIDNIHCLLGVNVLSDLTPLRTVSLGQSVAYEVDKGHIIFGDLAGLVPDHLSHLFRTNKFMMMADIEKAFLQVHLKYESDQDHFCFLWKTEEGVKAYRFKTILFGLNASPFILNHILQLHLQRFRETEAISALKQSLYVDNFLYTSSDLDKLTDIYHESIKILKEGGFNLRITIRGRILMKQVWDEGTDWDEEVSSEVKAVWAKLRVDLEALQSLTFPRQTADLESDDPITLHVFCDGSRSCYGVACYIKQGEKTSLVYSHSKLAPDKKSIPQTELLAVLMALDCVSTIATSLNIKPDDVFVWCDAQVVLEWLHSGTKTKSRFTINRLKTAQQKKKDLETLLNCEVTFRYVNTLDNVADMVTRGISYREFERSMLTWLSGPSWLADTDAWPQNTLNCLSEATKRAMQVNTNLTEQHDPDHTSQQLLDPGKYSSLKRLYGVTARVYHFINKLKGRQVDCYKQAEDYWIRRMQQKSFPAELRFLREKENQASKPPPKLVNDLNLLLDESDILRCKGRLSRLNYYSYSTLNPVLLAKEHQLTSLLINDQHLKCKHLGIGTTLTALRERGFWIPAGRQVVKRILKDCITCKKHNSLAFSYPKLTDLPKERVRFLKPFHDTAIDYTGHIYVKDDNGEMKKVYIVLYTDLAIRSVHLDVVPDLTVKSFIQSFSRFCSIYRVPHTLYTDNASYFIAAQRLMENFFLSDDFREHLARLNIIHKTIPAYASWLL</sequence>
<dbReference type="SUPFAM" id="SSF53098">
    <property type="entry name" value="Ribonuclease H-like"/>
    <property type="match status" value="1"/>
</dbReference>
<feature type="compositionally biased region" description="Gly residues" evidence="1">
    <location>
        <begin position="261"/>
        <end position="270"/>
    </location>
</feature>
<evidence type="ECO:0000256" key="1">
    <source>
        <dbReference type="SAM" id="MobiDB-lite"/>
    </source>
</evidence>
<dbReference type="CDD" id="cd00303">
    <property type="entry name" value="retropepsin_like"/>
    <property type="match status" value="1"/>
</dbReference>
<dbReference type="GO" id="GO:0071897">
    <property type="term" value="P:DNA biosynthetic process"/>
    <property type="evidence" value="ECO:0007669"/>
    <property type="project" value="UniProtKB-ARBA"/>
</dbReference>
<evidence type="ECO:0000259" key="2">
    <source>
        <dbReference type="PROSITE" id="PS50994"/>
    </source>
</evidence>
<protein>
    <recommendedName>
        <fullName evidence="2">Integrase catalytic domain-containing protein</fullName>
    </recommendedName>
</protein>
<name>A0A6A4VHC0_AMPAM</name>
<gene>
    <name evidence="3" type="ORF">FJT64_009499</name>
</gene>
<dbReference type="InterPro" id="IPR012337">
    <property type="entry name" value="RNaseH-like_sf"/>
</dbReference>
<keyword evidence="4" id="KW-1185">Reference proteome</keyword>
<dbReference type="SUPFAM" id="SSF56672">
    <property type="entry name" value="DNA/RNA polymerases"/>
    <property type="match status" value="1"/>
</dbReference>
<reference evidence="3 4" key="1">
    <citation type="submission" date="2019-07" db="EMBL/GenBank/DDBJ databases">
        <title>Draft genome assembly of a fouling barnacle, Amphibalanus amphitrite (Darwin, 1854): The first reference genome for Thecostraca.</title>
        <authorList>
            <person name="Kim W."/>
        </authorList>
    </citation>
    <scope>NUCLEOTIDE SEQUENCE [LARGE SCALE GENOMIC DNA]</scope>
    <source>
        <strain evidence="3">SNU_AA5</strain>
        <tissue evidence="3">Soma without cirri and trophi</tissue>
    </source>
</reference>
<dbReference type="InterPro" id="IPR021109">
    <property type="entry name" value="Peptidase_aspartic_dom_sf"/>
</dbReference>
<organism evidence="3 4">
    <name type="scientific">Amphibalanus amphitrite</name>
    <name type="common">Striped barnacle</name>
    <name type="synonym">Balanus amphitrite</name>
    <dbReference type="NCBI Taxonomy" id="1232801"/>
    <lineage>
        <taxon>Eukaryota</taxon>
        <taxon>Metazoa</taxon>
        <taxon>Ecdysozoa</taxon>
        <taxon>Arthropoda</taxon>
        <taxon>Crustacea</taxon>
        <taxon>Multicrustacea</taxon>
        <taxon>Cirripedia</taxon>
        <taxon>Thoracica</taxon>
        <taxon>Thoracicalcarea</taxon>
        <taxon>Balanomorpha</taxon>
        <taxon>Balanoidea</taxon>
        <taxon>Balanidae</taxon>
        <taxon>Amphibalaninae</taxon>
        <taxon>Amphibalanus</taxon>
    </lineage>
</organism>
<dbReference type="PANTHER" id="PTHR47331">
    <property type="entry name" value="PHD-TYPE DOMAIN-CONTAINING PROTEIN"/>
    <property type="match status" value="1"/>
</dbReference>
<proteinExistence type="predicted"/>
<dbReference type="Proteomes" id="UP000440578">
    <property type="component" value="Unassembled WGS sequence"/>
</dbReference>
<comment type="caution">
    <text evidence="3">The sequence shown here is derived from an EMBL/GenBank/DDBJ whole genome shotgun (WGS) entry which is preliminary data.</text>
</comment>
<dbReference type="InterPro" id="IPR001584">
    <property type="entry name" value="Integrase_cat-core"/>
</dbReference>
<dbReference type="InterPro" id="IPR041588">
    <property type="entry name" value="Integrase_H2C2"/>
</dbReference>
<dbReference type="GO" id="GO:0015074">
    <property type="term" value="P:DNA integration"/>
    <property type="evidence" value="ECO:0007669"/>
    <property type="project" value="InterPro"/>
</dbReference>
<accession>A0A6A4VHC0</accession>
<dbReference type="GO" id="GO:0042575">
    <property type="term" value="C:DNA polymerase complex"/>
    <property type="evidence" value="ECO:0007669"/>
    <property type="project" value="UniProtKB-ARBA"/>
</dbReference>
<dbReference type="OrthoDB" id="6377782at2759"/>
<dbReference type="AlphaFoldDB" id="A0A6A4VHC0"/>
<dbReference type="InterPro" id="IPR036397">
    <property type="entry name" value="RNaseH_sf"/>
</dbReference>
<dbReference type="Gene3D" id="2.40.70.10">
    <property type="entry name" value="Acid Proteases"/>
    <property type="match status" value="1"/>
</dbReference>
<feature type="region of interest" description="Disordered" evidence="1">
    <location>
        <begin position="247"/>
        <end position="272"/>
    </location>
</feature>
<dbReference type="PROSITE" id="PS50994">
    <property type="entry name" value="INTEGRASE"/>
    <property type="match status" value="1"/>
</dbReference>
<dbReference type="Pfam" id="PF17921">
    <property type="entry name" value="Integrase_H2C2"/>
    <property type="match status" value="1"/>
</dbReference>
<dbReference type="InterPro" id="IPR043502">
    <property type="entry name" value="DNA/RNA_pol_sf"/>
</dbReference>